<evidence type="ECO:0000313" key="2">
    <source>
        <dbReference type="Proteomes" id="UP001321486"/>
    </source>
</evidence>
<accession>A0ABN6Y5R5</accession>
<gene>
    <name evidence="1" type="ORF">GCM10025867_46450</name>
</gene>
<dbReference type="RefSeq" id="WP_286347262.1">
    <property type="nucleotide sequence ID" value="NZ_AP027733.1"/>
</dbReference>
<protein>
    <submittedName>
        <fullName evidence="1">Uncharacterized protein</fullName>
    </submittedName>
</protein>
<organism evidence="1 2">
    <name type="scientific">Frondihabitans sucicola</name>
    <dbReference type="NCBI Taxonomy" id="1268041"/>
    <lineage>
        <taxon>Bacteria</taxon>
        <taxon>Bacillati</taxon>
        <taxon>Actinomycetota</taxon>
        <taxon>Actinomycetes</taxon>
        <taxon>Micrococcales</taxon>
        <taxon>Microbacteriaceae</taxon>
        <taxon>Frondihabitans</taxon>
    </lineage>
</organism>
<evidence type="ECO:0000313" key="1">
    <source>
        <dbReference type="EMBL" id="BDZ52404.1"/>
    </source>
</evidence>
<name>A0ABN6Y5R5_9MICO</name>
<proteinExistence type="predicted"/>
<sequence length="226" mass="25787">MSILDSEIEPELIVPSNPFGYGTMKPRFESEVKAHQMTILKDDGLYRHLSFRNPDNGGYWFDILTWPGSLVIAADMGSFTFRREPDMFEWFGTGSFIEYPYLSQKVVAVDARMGLREYDMTIFASRVLDYVVEHTQEMPQGDRQSVIDDVLARVILTEDYATQCEEGAREAILDYPGLNGFQFERDVDWKFDDFSAAFTWCCHAIRHGILAYRDAKTAPAAGSVES</sequence>
<dbReference type="Proteomes" id="UP001321486">
    <property type="component" value="Plasmid pNBRC108728a"/>
</dbReference>
<dbReference type="EMBL" id="AP027733">
    <property type="protein sequence ID" value="BDZ52404.1"/>
    <property type="molecule type" value="Genomic_DNA"/>
</dbReference>
<keyword evidence="1" id="KW-0614">Plasmid</keyword>
<keyword evidence="2" id="KW-1185">Reference proteome</keyword>
<geneLocation type="plasmid" evidence="1 2">
    <name>pNBRC108728a</name>
</geneLocation>
<reference evidence="2" key="1">
    <citation type="journal article" date="2019" name="Int. J. Syst. Evol. Microbiol.">
        <title>The Global Catalogue of Microorganisms (GCM) 10K type strain sequencing project: providing services to taxonomists for standard genome sequencing and annotation.</title>
        <authorList>
            <consortium name="The Broad Institute Genomics Platform"/>
            <consortium name="The Broad Institute Genome Sequencing Center for Infectious Disease"/>
            <person name="Wu L."/>
            <person name="Ma J."/>
        </authorList>
    </citation>
    <scope>NUCLEOTIDE SEQUENCE [LARGE SCALE GENOMIC DNA]</scope>
    <source>
        <strain evidence="2">NBRC 108728</strain>
    </source>
</reference>